<evidence type="ECO:0000313" key="1">
    <source>
        <dbReference type="EMBL" id="PIR04690.1"/>
    </source>
</evidence>
<comment type="caution">
    <text evidence="1">The sequence shown here is derived from an EMBL/GenBank/DDBJ whole genome shotgun (WGS) entry which is preliminary data.</text>
</comment>
<sequence length="100" mass="10907">MKYSILFLISSVFANTKPVCEYVNNPKTLKSSYSSLCYAEVNCSVFGVDVFNTVACQSNKDGACPTAEDCLNDTKVTFLNLKISTLENTQKKSDSEGVGK</sequence>
<dbReference type="AlphaFoldDB" id="A0A2H0N706"/>
<proteinExistence type="predicted"/>
<reference evidence="1 2" key="1">
    <citation type="submission" date="2017-09" db="EMBL/GenBank/DDBJ databases">
        <title>Depth-based differentiation of microbial function through sediment-hosted aquifers and enrichment of novel symbionts in the deep terrestrial subsurface.</title>
        <authorList>
            <person name="Probst A.J."/>
            <person name="Ladd B."/>
            <person name="Jarett J.K."/>
            <person name="Geller-Mcgrath D.E."/>
            <person name="Sieber C.M."/>
            <person name="Emerson J.B."/>
            <person name="Anantharaman K."/>
            <person name="Thomas B.C."/>
            <person name="Malmstrom R."/>
            <person name="Stieglmeier M."/>
            <person name="Klingl A."/>
            <person name="Woyke T."/>
            <person name="Ryan C.M."/>
            <person name="Banfield J.F."/>
        </authorList>
    </citation>
    <scope>NUCLEOTIDE SEQUENCE [LARGE SCALE GENOMIC DNA]</scope>
    <source>
        <strain evidence="1">CG11_big_fil_rev_8_21_14_0_20_35_14</strain>
    </source>
</reference>
<dbReference type="Proteomes" id="UP000229893">
    <property type="component" value="Unassembled WGS sequence"/>
</dbReference>
<organism evidence="1 2">
    <name type="scientific">Candidatus Liptonbacteria bacterium CG11_big_fil_rev_8_21_14_0_20_35_14</name>
    <dbReference type="NCBI Taxonomy" id="1974634"/>
    <lineage>
        <taxon>Bacteria</taxon>
        <taxon>Candidatus Liptoniibacteriota</taxon>
    </lineage>
</organism>
<accession>A0A2H0N706</accession>
<dbReference type="EMBL" id="PCWO01000045">
    <property type="protein sequence ID" value="PIR04690.1"/>
    <property type="molecule type" value="Genomic_DNA"/>
</dbReference>
<gene>
    <name evidence="1" type="ORF">COV57_03135</name>
</gene>
<evidence type="ECO:0000313" key="2">
    <source>
        <dbReference type="Proteomes" id="UP000229893"/>
    </source>
</evidence>
<protein>
    <submittedName>
        <fullName evidence="1">Uncharacterized protein</fullName>
    </submittedName>
</protein>
<name>A0A2H0N706_9BACT</name>